<proteinExistence type="predicted"/>
<dbReference type="EMBL" id="JAUTBL010000001">
    <property type="protein sequence ID" value="MDQ1183269.1"/>
    <property type="molecule type" value="Genomic_DNA"/>
</dbReference>
<dbReference type="Proteomes" id="UP001224781">
    <property type="component" value="Unassembled WGS sequence"/>
</dbReference>
<evidence type="ECO:0000313" key="1">
    <source>
        <dbReference type="EMBL" id="MDQ1183269.1"/>
    </source>
</evidence>
<evidence type="ECO:0000313" key="2">
    <source>
        <dbReference type="Proteomes" id="UP001224781"/>
    </source>
</evidence>
<comment type="caution">
    <text evidence="1">The sequence shown here is derived from an EMBL/GenBank/DDBJ whole genome shotgun (WGS) entry which is preliminary data.</text>
</comment>
<organism evidence="1 2">
    <name type="scientific">Agrobacterium larrymoorei</name>
    <dbReference type="NCBI Taxonomy" id="160699"/>
    <lineage>
        <taxon>Bacteria</taxon>
        <taxon>Pseudomonadati</taxon>
        <taxon>Pseudomonadota</taxon>
        <taxon>Alphaproteobacteria</taxon>
        <taxon>Hyphomicrobiales</taxon>
        <taxon>Rhizobiaceae</taxon>
        <taxon>Rhizobium/Agrobacterium group</taxon>
        <taxon>Agrobacterium</taxon>
    </lineage>
</organism>
<sequence>MAVSQRKYRKVIDQVSFAASNSLHHRESSNNFSLSEFRLLSVPNMKCSSSTVYLNYTISFEAHFKEPEWAIEDYRLAESYGAAITAKPPQEFYHSLFS</sequence>
<name>A0ABU0UEA6_9HYPH</name>
<gene>
    <name evidence="1" type="ORF">QE408_000391</name>
</gene>
<reference evidence="1 2" key="1">
    <citation type="submission" date="2023-07" db="EMBL/GenBank/DDBJ databases">
        <title>Functional and genomic diversity of the sorghum phyllosphere microbiome.</title>
        <authorList>
            <person name="Shade A."/>
        </authorList>
    </citation>
    <scope>NUCLEOTIDE SEQUENCE [LARGE SCALE GENOMIC DNA]</scope>
    <source>
        <strain evidence="1 2">SORGH_AS_1126</strain>
    </source>
</reference>
<accession>A0ABU0UEA6</accession>
<keyword evidence="2" id="KW-1185">Reference proteome</keyword>
<protein>
    <submittedName>
        <fullName evidence="1">Uncharacterized protein</fullName>
    </submittedName>
</protein>